<dbReference type="Proteomes" id="UP000182314">
    <property type="component" value="Unassembled WGS sequence"/>
</dbReference>
<dbReference type="AlphaFoldDB" id="A0AA94KRR0"/>
<dbReference type="SMART" id="SM00530">
    <property type="entry name" value="HTH_XRE"/>
    <property type="match status" value="1"/>
</dbReference>
<evidence type="ECO:0000259" key="1">
    <source>
        <dbReference type="PROSITE" id="PS50943"/>
    </source>
</evidence>
<dbReference type="SUPFAM" id="SSF47413">
    <property type="entry name" value="lambda repressor-like DNA-binding domains"/>
    <property type="match status" value="1"/>
</dbReference>
<dbReference type="PROSITE" id="PS50943">
    <property type="entry name" value="HTH_CROC1"/>
    <property type="match status" value="1"/>
</dbReference>
<dbReference type="GO" id="GO:0003677">
    <property type="term" value="F:DNA binding"/>
    <property type="evidence" value="ECO:0007669"/>
    <property type="project" value="UniProtKB-KW"/>
</dbReference>
<evidence type="ECO:0000313" key="2">
    <source>
        <dbReference type="EMBL" id="SFD06401.1"/>
    </source>
</evidence>
<accession>A0AA94KRR0</accession>
<protein>
    <submittedName>
        <fullName evidence="2">Cro/C1-type HTH DNA-binding domain-containing protein</fullName>
    </submittedName>
</protein>
<dbReference type="InterPro" id="IPR001387">
    <property type="entry name" value="Cro/C1-type_HTH"/>
</dbReference>
<sequence>MITVSIVSMPSAEKRSAVVFPRNQKILQQLGENITLACKRRKLTQTMLSKRTGLSRITIRKIQQGDPGVSLGHYVAVLAVLGLVEDFLDVAKDDELGRKLQDIELLRKKGEAH</sequence>
<keyword evidence="2" id="KW-0238">DNA-binding</keyword>
<dbReference type="Gene3D" id="1.10.260.40">
    <property type="entry name" value="lambda repressor-like DNA-binding domains"/>
    <property type="match status" value="1"/>
</dbReference>
<feature type="domain" description="HTH cro/C1-type" evidence="1">
    <location>
        <begin position="34"/>
        <end position="87"/>
    </location>
</feature>
<gene>
    <name evidence="2" type="ORF">SAMN05216286_4166</name>
</gene>
<dbReference type="InterPro" id="IPR010982">
    <property type="entry name" value="Lambda_DNA-bd_dom_sf"/>
</dbReference>
<dbReference type="EMBL" id="FOKO01000005">
    <property type="protein sequence ID" value="SFD06401.1"/>
    <property type="molecule type" value="Genomic_DNA"/>
</dbReference>
<organism evidence="2 3">
    <name type="scientific">Kosakonia oryzae</name>
    <dbReference type="NCBI Taxonomy" id="497725"/>
    <lineage>
        <taxon>Bacteria</taxon>
        <taxon>Pseudomonadati</taxon>
        <taxon>Pseudomonadota</taxon>
        <taxon>Gammaproteobacteria</taxon>
        <taxon>Enterobacterales</taxon>
        <taxon>Enterobacteriaceae</taxon>
        <taxon>Kosakonia</taxon>
    </lineage>
</organism>
<reference evidence="2 3" key="1">
    <citation type="submission" date="2016-10" db="EMBL/GenBank/DDBJ databases">
        <authorList>
            <person name="Varghese N."/>
            <person name="Submissions S."/>
        </authorList>
    </citation>
    <scope>NUCLEOTIDE SEQUENCE [LARGE SCALE GENOMIC DNA]</scope>
    <source>
        <strain evidence="2 3">CGMCC 1.7012</strain>
    </source>
</reference>
<dbReference type="CDD" id="cd00093">
    <property type="entry name" value="HTH_XRE"/>
    <property type="match status" value="1"/>
</dbReference>
<name>A0AA94KRR0_9ENTR</name>
<comment type="caution">
    <text evidence="2">The sequence shown here is derived from an EMBL/GenBank/DDBJ whole genome shotgun (WGS) entry which is preliminary data.</text>
</comment>
<evidence type="ECO:0000313" key="3">
    <source>
        <dbReference type="Proteomes" id="UP000182314"/>
    </source>
</evidence>
<proteinExistence type="predicted"/>